<dbReference type="Pfam" id="PF13684">
    <property type="entry name" value="FakA-like_C"/>
    <property type="match status" value="1"/>
</dbReference>
<proteinExistence type="predicted"/>
<accession>A0ABZ2AGV1</accession>
<dbReference type="Proteomes" id="UP001431935">
    <property type="component" value="Chromosome"/>
</dbReference>
<dbReference type="InterPro" id="IPR033470">
    <property type="entry name" value="FakA-like_C"/>
</dbReference>
<reference evidence="2" key="1">
    <citation type="submission" date="2024-01" db="EMBL/GenBank/DDBJ databases">
        <title>Complete genome sequence of Mycoplasma gateae strain 3700.</title>
        <authorList>
            <person name="Spergser J."/>
        </authorList>
    </citation>
    <scope>NUCLEOTIDE SEQUENCE [LARGE SCALE GENOMIC DNA]</scope>
    <source>
        <strain evidence="2">3700</strain>
    </source>
</reference>
<gene>
    <name evidence="2" type="ORF">V2E26_02530</name>
</gene>
<sequence length="549" mass="60935">MRKINGKDWLKAVISGAYNLSNKQNLINALNVFPVPDGDTGSNMSSTIISTEKIELDNNTDINFVANKISQSMLFSARGNSGVILSQIFKGFAIAFQNKKEINSYDLVKGFEEAAKNAYKAVLKPIEGTILTVIRQTAEGLKENILIDSDITDVFRMAVKLSRISCDNTPDLLPILKEVEVTDSGGEGLYSVFEGMLLYFEGQPINLMDQKEEVNKFISDTEVFDGEFGYCTEFIVELKNKKKFKKDLLISKLEKHGNSMVVVQDEYFLKVHIHAIRPGDVLNVANSLGQFIKVKIENMTLQANDSKQNSSEQDKKKEECCDENKQECTKFKKSAIISCNSGSGIIELLKENGVSYIIEGGQTNNPSINDIISAIDSVNAETIFILPNNSNIILSAQQASTIVKDKKIIIIPTKSQAQALNVIYNYNEENSVEDNHQLMKDSLLNIHYGEIAPSIKTTKLDGVKVRAGDFMAIQEGKLKDTDGTFNGAAIKLLNNIINDDTQIVTIFYGQSVTEADVNELQNYIEINFNVAVEIYNGGQNIYPYLISAE</sequence>
<dbReference type="Pfam" id="PF21645">
    <property type="entry name" value="FakA-like_M"/>
    <property type="match status" value="1"/>
</dbReference>
<dbReference type="RefSeq" id="WP_330463309.1">
    <property type="nucleotide sequence ID" value="NZ_CP143578.1"/>
</dbReference>
<dbReference type="NCBIfam" id="TIGR03599">
    <property type="entry name" value="YloV"/>
    <property type="match status" value="1"/>
</dbReference>
<dbReference type="SMART" id="SM01120">
    <property type="entry name" value="Dak2"/>
    <property type="match status" value="1"/>
</dbReference>
<dbReference type="InterPro" id="IPR036117">
    <property type="entry name" value="DhaL_dom_sf"/>
</dbReference>
<keyword evidence="3" id="KW-1185">Reference proteome</keyword>
<organism evidence="2 3">
    <name type="scientific">Metamycoplasma gateae</name>
    <dbReference type="NCBI Taxonomy" id="35769"/>
    <lineage>
        <taxon>Bacteria</taxon>
        <taxon>Bacillati</taxon>
        <taxon>Mycoplasmatota</taxon>
        <taxon>Mycoplasmoidales</taxon>
        <taxon>Metamycoplasmataceae</taxon>
        <taxon>Metamycoplasma</taxon>
    </lineage>
</organism>
<dbReference type="EMBL" id="CP143578">
    <property type="protein sequence ID" value="WVN21270.1"/>
    <property type="molecule type" value="Genomic_DNA"/>
</dbReference>
<dbReference type="InterPro" id="IPR004007">
    <property type="entry name" value="DhaL_dom"/>
</dbReference>
<dbReference type="PANTHER" id="PTHR33434">
    <property type="entry name" value="DEGV DOMAIN-CONTAINING PROTEIN DR_1986-RELATED"/>
    <property type="match status" value="1"/>
</dbReference>
<dbReference type="InterPro" id="IPR019986">
    <property type="entry name" value="YloV-like"/>
</dbReference>
<evidence type="ECO:0000313" key="3">
    <source>
        <dbReference type="Proteomes" id="UP001431935"/>
    </source>
</evidence>
<dbReference type="Gene3D" id="1.25.40.340">
    <property type="match status" value="1"/>
</dbReference>
<dbReference type="SUPFAM" id="SSF101473">
    <property type="entry name" value="DhaL-like"/>
    <property type="match status" value="1"/>
</dbReference>
<evidence type="ECO:0000259" key="1">
    <source>
        <dbReference type="PROSITE" id="PS51480"/>
    </source>
</evidence>
<dbReference type="InterPro" id="IPR048394">
    <property type="entry name" value="FakA-like_M"/>
</dbReference>
<dbReference type="Pfam" id="PF02734">
    <property type="entry name" value="Dak2"/>
    <property type="match status" value="1"/>
</dbReference>
<dbReference type="PROSITE" id="PS51480">
    <property type="entry name" value="DHAL"/>
    <property type="match status" value="1"/>
</dbReference>
<feature type="domain" description="DhaL" evidence="1">
    <location>
        <begin position="7"/>
        <end position="198"/>
    </location>
</feature>
<evidence type="ECO:0000313" key="2">
    <source>
        <dbReference type="EMBL" id="WVN21270.1"/>
    </source>
</evidence>
<name>A0ABZ2AGV1_9BACT</name>
<protein>
    <submittedName>
        <fullName evidence="2">DAK2 domain-containing protein</fullName>
    </submittedName>
</protein>
<dbReference type="SMART" id="SM01121">
    <property type="entry name" value="Dak1_2"/>
    <property type="match status" value="1"/>
</dbReference>
<dbReference type="PANTHER" id="PTHR33434:SF4">
    <property type="entry name" value="PHOSPHATASE PROTEIN"/>
    <property type="match status" value="1"/>
</dbReference>
<dbReference type="InterPro" id="IPR050270">
    <property type="entry name" value="DegV_domain_contain"/>
</dbReference>